<dbReference type="SUPFAM" id="SSF55729">
    <property type="entry name" value="Acyl-CoA N-acyltransferases (Nat)"/>
    <property type="match status" value="1"/>
</dbReference>
<sequence length="176" mass="20544">MDKTDMIELRHFSNEHLEVLNSFELPNEQAQYTSLPINYQEVTEGQHRIVILDEMEPVGFFLLHETDRVKEYSDNPQAMLLTSLSINRTKQGKGYAKQAMKSLRKFVSAEFPDCNEIVLAVNHKNIAAQKLYEKVGFQDTGKRKHGPIGEQFVMKLMWWSLTDFIIKRDYTEETEN</sequence>
<dbReference type="PANTHER" id="PTHR43328:SF1">
    <property type="entry name" value="N-ACETYLTRANSFERASE DOMAIN-CONTAINING PROTEIN"/>
    <property type="match status" value="1"/>
</dbReference>
<keyword evidence="3" id="KW-1185">Reference proteome</keyword>
<dbReference type="Proteomes" id="UP000435187">
    <property type="component" value="Unassembled WGS sequence"/>
</dbReference>
<comment type="caution">
    <text evidence="2">The sequence shown here is derived from an EMBL/GenBank/DDBJ whole genome shotgun (WGS) entry which is preliminary data.</text>
</comment>
<dbReference type="CDD" id="cd04301">
    <property type="entry name" value="NAT_SF"/>
    <property type="match status" value="1"/>
</dbReference>
<dbReference type="PROSITE" id="PS51186">
    <property type="entry name" value="GNAT"/>
    <property type="match status" value="1"/>
</dbReference>
<dbReference type="RefSeq" id="WP_153837105.1">
    <property type="nucleotide sequence ID" value="NZ_JBHUMW010000001.1"/>
</dbReference>
<dbReference type="Pfam" id="PF00583">
    <property type="entry name" value="Acetyltransf_1"/>
    <property type="match status" value="1"/>
</dbReference>
<dbReference type="Gene3D" id="3.40.630.30">
    <property type="match status" value="1"/>
</dbReference>
<protein>
    <submittedName>
        <fullName evidence="2">GNAT family N-acetyltransferase</fullName>
    </submittedName>
</protein>
<name>A0A6N7R662_9BACI</name>
<keyword evidence="2" id="KW-0808">Transferase</keyword>
<evidence type="ECO:0000259" key="1">
    <source>
        <dbReference type="PROSITE" id="PS51186"/>
    </source>
</evidence>
<dbReference type="EMBL" id="WJEE01000084">
    <property type="protein sequence ID" value="MRI68654.1"/>
    <property type="molecule type" value="Genomic_DNA"/>
</dbReference>
<reference evidence="2 3" key="1">
    <citation type="submission" date="2019-10" db="EMBL/GenBank/DDBJ databases">
        <title>Gracilibacillus salitolerans sp. nov., a moderate halophile isolated from a saline soil in northwest China.</title>
        <authorList>
            <person name="Gan L."/>
        </authorList>
    </citation>
    <scope>NUCLEOTIDE SEQUENCE [LARGE SCALE GENOMIC DNA]</scope>
    <source>
        <strain evidence="2 3">TP2-8</strain>
    </source>
</reference>
<organism evidence="2 3">
    <name type="scientific">Gracilibacillus thailandensis</name>
    <dbReference type="NCBI Taxonomy" id="563735"/>
    <lineage>
        <taxon>Bacteria</taxon>
        <taxon>Bacillati</taxon>
        <taxon>Bacillota</taxon>
        <taxon>Bacilli</taxon>
        <taxon>Bacillales</taxon>
        <taxon>Bacillaceae</taxon>
        <taxon>Gracilibacillus</taxon>
    </lineage>
</organism>
<proteinExistence type="predicted"/>
<accession>A0A6N7R662</accession>
<dbReference type="InterPro" id="IPR000182">
    <property type="entry name" value="GNAT_dom"/>
</dbReference>
<dbReference type="GO" id="GO:0016747">
    <property type="term" value="F:acyltransferase activity, transferring groups other than amino-acyl groups"/>
    <property type="evidence" value="ECO:0007669"/>
    <property type="project" value="InterPro"/>
</dbReference>
<evidence type="ECO:0000313" key="2">
    <source>
        <dbReference type="EMBL" id="MRI68654.1"/>
    </source>
</evidence>
<feature type="domain" description="N-acetyltransferase" evidence="1">
    <location>
        <begin position="7"/>
        <end position="159"/>
    </location>
</feature>
<gene>
    <name evidence="2" type="ORF">GH885_20320</name>
</gene>
<dbReference type="AlphaFoldDB" id="A0A6N7R662"/>
<dbReference type="InterPro" id="IPR016181">
    <property type="entry name" value="Acyl_CoA_acyltransferase"/>
</dbReference>
<evidence type="ECO:0000313" key="3">
    <source>
        <dbReference type="Proteomes" id="UP000435187"/>
    </source>
</evidence>
<dbReference type="PANTHER" id="PTHR43328">
    <property type="entry name" value="ACETYLTRANSFERASE-RELATED"/>
    <property type="match status" value="1"/>
</dbReference>